<dbReference type="Gene3D" id="1.25.40.10">
    <property type="entry name" value="Tetratricopeptide repeat domain"/>
    <property type="match status" value="1"/>
</dbReference>
<organism evidence="2">
    <name type="scientific">bioreactor metagenome</name>
    <dbReference type="NCBI Taxonomy" id="1076179"/>
    <lineage>
        <taxon>unclassified sequences</taxon>
        <taxon>metagenomes</taxon>
        <taxon>ecological metagenomes</taxon>
    </lineage>
</organism>
<evidence type="ECO:0008006" key="3">
    <source>
        <dbReference type="Google" id="ProtNLM"/>
    </source>
</evidence>
<dbReference type="InterPro" id="IPR011990">
    <property type="entry name" value="TPR-like_helical_dom_sf"/>
</dbReference>
<dbReference type="InterPro" id="IPR019734">
    <property type="entry name" value="TPR_rpt"/>
</dbReference>
<dbReference type="SUPFAM" id="SSF48452">
    <property type="entry name" value="TPR-like"/>
    <property type="match status" value="1"/>
</dbReference>
<proteinExistence type="predicted"/>
<accession>A0A644XGS8</accession>
<feature type="transmembrane region" description="Helical" evidence="1">
    <location>
        <begin position="31"/>
        <end position="52"/>
    </location>
</feature>
<dbReference type="Pfam" id="PF13174">
    <property type="entry name" value="TPR_6"/>
    <property type="match status" value="2"/>
</dbReference>
<reference evidence="2" key="1">
    <citation type="submission" date="2019-08" db="EMBL/GenBank/DDBJ databases">
        <authorList>
            <person name="Kucharzyk K."/>
            <person name="Murdoch R.W."/>
            <person name="Higgins S."/>
            <person name="Loffler F."/>
        </authorList>
    </citation>
    <scope>NUCLEOTIDE SEQUENCE</scope>
</reference>
<protein>
    <recommendedName>
        <fullName evidence="3">Tetratricopeptide repeat-like domain-containing protein</fullName>
    </recommendedName>
</protein>
<dbReference type="EMBL" id="VSSQ01002422">
    <property type="protein sequence ID" value="MPM15309.1"/>
    <property type="molecule type" value="Genomic_DNA"/>
</dbReference>
<keyword evidence="1" id="KW-0812">Transmembrane</keyword>
<gene>
    <name evidence="2" type="ORF">SDC9_61677</name>
</gene>
<keyword evidence="1" id="KW-0472">Membrane</keyword>
<dbReference type="AlphaFoldDB" id="A0A644XGS8"/>
<sequence length="223" mass="24850">MSKKIKHQDPEESVENALNATEQFLEKNKNILIYSVVAIVAIAAIGFSYTQFYRKPLKEEAMAQTFAAERFFRNDNFEAALNGDGNSLGFSQIIKEYGSAAPASVYMYSGVCNLHLGNFEEALSALKKYKSKDPIMQARAIANIGDAYAGLLKNKEAISQYMKAASYSDNIFAAGYLMKAAIMHEEEGDKQSAKKLYEEIKLKYPQSPEGMDADKYIARIDSE</sequence>
<evidence type="ECO:0000256" key="1">
    <source>
        <dbReference type="SAM" id="Phobius"/>
    </source>
</evidence>
<evidence type="ECO:0000313" key="2">
    <source>
        <dbReference type="EMBL" id="MPM15309.1"/>
    </source>
</evidence>
<name>A0A644XGS8_9ZZZZ</name>
<comment type="caution">
    <text evidence="2">The sequence shown here is derived from an EMBL/GenBank/DDBJ whole genome shotgun (WGS) entry which is preliminary data.</text>
</comment>
<keyword evidence="1" id="KW-1133">Transmembrane helix</keyword>